<keyword evidence="3" id="KW-1185">Reference proteome</keyword>
<feature type="region of interest" description="Disordered" evidence="1">
    <location>
        <begin position="43"/>
        <end position="67"/>
    </location>
</feature>
<dbReference type="RefSeq" id="WP_323748306.1">
    <property type="nucleotide sequence ID" value="NZ_JAPCWC010000004.1"/>
</dbReference>
<sequence>MIQTRKNPAILPDNCRNGPNRRLIGALSAAALAMMVSACGGGTVQSTPPPTRTPHRTPGRVPDVRQPSHVNRAPTLQAIPGVAGVIGADRAQLVRQFGEPRLDVWEGDARKLQFTGTACLLDVYLYPPAGSKEPVATYVDARRGSDGQDVDRAACIAALRKR</sequence>
<reference evidence="2 3" key="1">
    <citation type="submission" date="2024-09" db="EMBL/GenBank/DDBJ databases">
        <authorList>
            <person name="Sun Q."/>
            <person name="Mori K."/>
        </authorList>
    </citation>
    <scope>NUCLEOTIDE SEQUENCE [LARGE SCALE GENOMIC DNA]</scope>
    <source>
        <strain evidence="2 3">CICC 11035S</strain>
    </source>
</reference>
<dbReference type="EMBL" id="JBHLTM010000027">
    <property type="protein sequence ID" value="MFC0684352.1"/>
    <property type="molecule type" value="Genomic_DNA"/>
</dbReference>
<protein>
    <recommendedName>
        <fullName evidence="4">Lipoprotein</fullName>
    </recommendedName>
</protein>
<evidence type="ECO:0000313" key="3">
    <source>
        <dbReference type="Proteomes" id="UP001589858"/>
    </source>
</evidence>
<evidence type="ECO:0000313" key="2">
    <source>
        <dbReference type="EMBL" id="MFC0684352.1"/>
    </source>
</evidence>
<evidence type="ECO:0008006" key="4">
    <source>
        <dbReference type="Google" id="ProtNLM"/>
    </source>
</evidence>
<name>A0ABV6S538_9SPHN</name>
<accession>A0ABV6S538</accession>
<organism evidence="2 3">
    <name type="scientific">Novosphingobium clariflavum</name>
    <dbReference type="NCBI Taxonomy" id="2029884"/>
    <lineage>
        <taxon>Bacteria</taxon>
        <taxon>Pseudomonadati</taxon>
        <taxon>Pseudomonadota</taxon>
        <taxon>Alphaproteobacteria</taxon>
        <taxon>Sphingomonadales</taxon>
        <taxon>Sphingomonadaceae</taxon>
        <taxon>Novosphingobium</taxon>
    </lineage>
</organism>
<evidence type="ECO:0000256" key="1">
    <source>
        <dbReference type="SAM" id="MobiDB-lite"/>
    </source>
</evidence>
<gene>
    <name evidence="2" type="ORF">ACFFF8_07075</name>
</gene>
<proteinExistence type="predicted"/>
<dbReference type="Proteomes" id="UP001589858">
    <property type="component" value="Unassembled WGS sequence"/>
</dbReference>
<comment type="caution">
    <text evidence="2">The sequence shown here is derived from an EMBL/GenBank/DDBJ whole genome shotgun (WGS) entry which is preliminary data.</text>
</comment>